<feature type="domain" description="N-acetyltransferase" evidence="3">
    <location>
        <begin position="21"/>
        <end position="167"/>
    </location>
</feature>
<dbReference type="PANTHER" id="PTHR43877:SF2">
    <property type="entry name" value="AMINOALKYLPHOSPHONATE N-ACETYLTRANSFERASE-RELATED"/>
    <property type="match status" value="1"/>
</dbReference>
<evidence type="ECO:0000313" key="10">
    <source>
        <dbReference type="Proteomes" id="UP000322612"/>
    </source>
</evidence>
<dbReference type="EMBL" id="NMVR01000005">
    <property type="protein sequence ID" value="PJG40968.1"/>
    <property type="molecule type" value="Genomic_DNA"/>
</dbReference>
<reference evidence="7 10" key="3">
    <citation type="submission" date="2019-08" db="EMBL/GenBank/DDBJ databases">
        <title>Whole genome sequence analysis of bacterial isolates in patients.</title>
        <authorList>
            <person name="Jeong K.C."/>
        </authorList>
    </citation>
    <scope>NUCLEOTIDE SEQUENCE [LARGE SCALE GENOMIC DNA]</scope>
    <source>
        <strain evidence="7 10">KCJ3K342</strain>
    </source>
</reference>
<dbReference type="Proteomes" id="UP000231328">
    <property type="component" value="Unassembled WGS sequence"/>
</dbReference>
<evidence type="ECO:0000313" key="9">
    <source>
        <dbReference type="Proteomes" id="UP000231328"/>
    </source>
</evidence>
<keyword evidence="2" id="KW-0012">Acyltransferase</keyword>
<proteinExistence type="predicted"/>
<dbReference type="CDD" id="cd04301">
    <property type="entry name" value="NAT_SF"/>
    <property type="match status" value="1"/>
</dbReference>
<protein>
    <submittedName>
        <fullName evidence="4 5">N-acetyltransferase</fullName>
    </submittedName>
    <submittedName>
        <fullName evidence="6">TDP-fucosamine acetyltransferase</fullName>
    </submittedName>
</protein>
<evidence type="ECO:0000313" key="6">
    <source>
        <dbReference type="EMBL" id="SAD95286.1"/>
    </source>
</evidence>
<gene>
    <name evidence="5" type="ORF">CGZ54_04890</name>
    <name evidence="7" type="ORF">FZC81_04480</name>
    <name evidence="4" type="ORF">IE983_04010</name>
    <name evidence="6" type="ORF">SAMEA2273187_01401</name>
</gene>
<dbReference type="Proteomes" id="UP000655273">
    <property type="component" value="Unassembled WGS sequence"/>
</dbReference>
<dbReference type="InterPro" id="IPR016181">
    <property type="entry name" value="Acyl_CoA_acyltransferase"/>
</dbReference>
<dbReference type="AlphaFoldDB" id="A0A0F1PFD5"/>
<dbReference type="PANTHER" id="PTHR43877">
    <property type="entry name" value="AMINOALKYLPHOSPHONATE N-ACETYLTRANSFERASE-RELATED-RELATED"/>
    <property type="match status" value="1"/>
</dbReference>
<reference evidence="6 8" key="1">
    <citation type="submission" date="2016-03" db="EMBL/GenBank/DDBJ databases">
        <authorList>
            <consortium name="Pathogen Informatics"/>
        </authorList>
    </citation>
    <scope>NUCLEOTIDE SEQUENCE [LARGE SCALE GENOMIC DNA]</scope>
    <source>
        <strain evidence="8">e552</strain>
        <strain evidence="6">E552</strain>
    </source>
</reference>
<dbReference type="RefSeq" id="WP_003857109.1">
    <property type="nucleotide sequence ID" value="NZ_BMAA01000003.1"/>
</dbReference>
<dbReference type="InterPro" id="IPR008125">
    <property type="entry name" value="Streptothricin_AcTrfase"/>
</dbReference>
<dbReference type="Proteomes" id="UP000077295">
    <property type="component" value="Unassembled WGS sequence"/>
</dbReference>
<accession>A0A330DH47</accession>
<keyword evidence="1" id="KW-0808">Transferase</keyword>
<dbReference type="SUPFAM" id="SSF55729">
    <property type="entry name" value="Acyl-CoA N-acyltransferases (Nat)"/>
    <property type="match status" value="1"/>
</dbReference>
<evidence type="ECO:0000256" key="2">
    <source>
        <dbReference type="ARBA" id="ARBA00023315"/>
    </source>
</evidence>
<dbReference type="PROSITE" id="PS51186">
    <property type="entry name" value="GNAT"/>
    <property type="match status" value="1"/>
</dbReference>
<reference evidence="4" key="4">
    <citation type="submission" date="2020-07" db="EMBL/GenBank/DDBJ databases">
        <title>Clinical and genomic characterization of carbapenemase-producing Enterobacterales causing secondary infections during the COVID-19 crisis at a New York City hospital.</title>
        <authorList>
            <person name="Gomez-Simmonds A."/>
            <person name="Annavajhala M.K."/>
            <person name="Uhlemann A.-C."/>
        </authorList>
    </citation>
    <scope>NUCLEOTIDE SEQUENCE</scope>
    <source>
        <strain evidence="4">NK1396</strain>
    </source>
</reference>
<evidence type="ECO:0000313" key="8">
    <source>
        <dbReference type="Proteomes" id="UP000077295"/>
    </source>
</evidence>
<dbReference type="EMBL" id="JACXTA010000001">
    <property type="protein sequence ID" value="MBD3706675.1"/>
    <property type="molecule type" value="Genomic_DNA"/>
</dbReference>
<sequence length="175" mass="20056">MHIRKGLSTDLARLECCDFSFTVDEIAREPFLNGDLHIEALTEPYLKTYELDLQTLENHCVNPDSIFLIAETDDGEIAGFITASCNWNKFISVDYIAVERSKRRTGAAHKLMSATHVWARSLNAPGLRLETQNVNVSACLFYRHYGFILGGYDRYLYNALPEKDEVALFWYYMLA</sequence>
<reference evidence="5 9" key="2">
    <citation type="submission" date="2017-07" db="EMBL/GenBank/DDBJ databases">
        <title>Draft genome sequence of Enterobacter cloacae ST128, a clinical strain coproducing KPC-2 and NDM-1 carbapenemases.</title>
        <authorList>
            <person name="Li X."/>
        </authorList>
    </citation>
    <scope>NUCLEOTIDE SEQUENCE [LARGE SCALE GENOMIC DNA]</scope>
    <source>
        <strain evidence="5 9">HBY</strain>
    </source>
</reference>
<evidence type="ECO:0000256" key="1">
    <source>
        <dbReference type="ARBA" id="ARBA00022679"/>
    </source>
</evidence>
<evidence type="ECO:0000313" key="11">
    <source>
        <dbReference type="Proteomes" id="UP000655273"/>
    </source>
</evidence>
<name>A0A0F1PFD5_9ENTR</name>
<evidence type="ECO:0000313" key="4">
    <source>
        <dbReference type="EMBL" id="MBD3706675.1"/>
    </source>
</evidence>
<comment type="caution">
    <text evidence="4">The sequence shown here is derived from an EMBL/GenBank/DDBJ whole genome shotgun (WGS) entry which is preliminary data.</text>
</comment>
<dbReference type="GO" id="GO:0016747">
    <property type="term" value="F:acyltransferase activity, transferring groups other than amino-acyl groups"/>
    <property type="evidence" value="ECO:0007669"/>
    <property type="project" value="InterPro"/>
</dbReference>
<dbReference type="Pfam" id="PF00583">
    <property type="entry name" value="Acetyltransf_1"/>
    <property type="match status" value="1"/>
</dbReference>
<dbReference type="Proteomes" id="UP000322612">
    <property type="component" value="Unassembled WGS sequence"/>
</dbReference>
<evidence type="ECO:0000313" key="5">
    <source>
        <dbReference type="EMBL" id="PJG40968.1"/>
    </source>
</evidence>
<dbReference type="InterPro" id="IPR050832">
    <property type="entry name" value="Bact_Acetyltransf"/>
</dbReference>
<dbReference type="EMBL" id="VTDZ01000012">
    <property type="protein sequence ID" value="TYS18152.1"/>
    <property type="molecule type" value="Genomic_DNA"/>
</dbReference>
<dbReference type="Gene3D" id="3.40.630.30">
    <property type="match status" value="1"/>
</dbReference>
<dbReference type="EMBL" id="FKEV01000004">
    <property type="protein sequence ID" value="SAD95286.1"/>
    <property type="molecule type" value="Genomic_DNA"/>
</dbReference>
<organism evidence="4 11">
    <name type="scientific">Enterobacter hormaechei</name>
    <dbReference type="NCBI Taxonomy" id="158836"/>
    <lineage>
        <taxon>Bacteria</taxon>
        <taxon>Pseudomonadati</taxon>
        <taxon>Pseudomonadota</taxon>
        <taxon>Gammaproteobacteria</taxon>
        <taxon>Enterobacterales</taxon>
        <taxon>Enterobacteriaceae</taxon>
        <taxon>Enterobacter</taxon>
        <taxon>Enterobacter cloacae complex</taxon>
    </lineage>
</organism>
<evidence type="ECO:0000313" key="7">
    <source>
        <dbReference type="EMBL" id="TYS18152.1"/>
    </source>
</evidence>
<evidence type="ECO:0000259" key="3">
    <source>
        <dbReference type="PROSITE" id="PS51186"/>
    </source>
</evidence>
<dbReference type="PRINTS" id="PR01754">
    <property type="entry name" value="SACTRNSFRASE"/>
</dbReference>
<dbReference type="InterPro" id="IPR000182">
    <property type="entry name" value="GNAT_dom"/>
</dbReference>
<accession>A0A0F1PFD5</accession>